<gene>
    <name evidence="1" type="ORF">EDC03_0539</name>
</gene>
<dbReference type="EMBL" id="RJKN01000001">
    <property type="protein sequence ID" value="ROP45924.1"/>
    <property type="molecule type" value="Genomic_DNA"/>
</dbReference>
<organism evidence="1 2">
    <name type="scientific">Pseudokineococcus lusitanus</name>
    <dbReference type="NCBI Taxonomy" id="763993"/>
    <lineage>
        <taxon>Bacteria</taxon>
        <taxon>Bacillati</taxon>
        <taxon>Actinomycetota</taxon>
        <taxon>Actinomycetes</taxon>
        <taxon>Kineosporiales</taxon>
        <taxon>Kineosporiaceae</taxon>
        <taxon>Pseudokineococcus</taxon>
    </lineage>
</organism>
<dbReference type="InParanoid" id="A0A3N1HTR8"/>
<evidence type="ECO:0000313" key="1">
    <source>
        <dbReference type="EMBL" id="ROP45924.1"/>
    </source>
</evidence>
<accession>A0A3N1HTR8</accession>
<dbReference type="OrthoDB" id="3481698at2"/>
<proteinExistence type="predicted"/>
<protein>
    <submittedName>
        <fullName evidence="1">Uncharacterized protein</fullName>
    </submittedName>
</protein>
<evidence type="ECO:0000313" key="2">
    <source>
        <dbReference type="Proteomes" id="UP000276232"/>
    </source>
</evidence>
<dbReference type="AlphaFoldDB" id="A0A3N1HTR8"/>
<keyword evidence="2" id="KW-1185">Reference proteome</keyword>
<comment type="caution">
    <text evidence="1">The sequence shown here is derived from an EMBL/GenBank/DDBJ whole genome shotgun (WGS) entry which is preliminary data.</text>
</comment>
<dbReference type="Proteomes" id="UP000276232">
    <property type="component" value="Unassembled WGS sequence"/>
</dbReference>
<sequence length="128" mass="14128">MSRSRHVRKRKVGDPVPTCPAGCGARVLVVRDEAGQEVLVDFHRAPDERPTVAALAVRRTGPMSGLARSVDREGARPLEPNERLHRVHAQVCPRNEGYAHRERLRRAQQGSAAAADVVDVTVPRWGDE</sequence>
<name>A0A3N1HTR8_9ACTN</name>
<dbReference type="RefSeq" id="WP_123378591.1">
    <property type="nucleotide sequence ID" value="NZ_RJKN01000001.1"/>
</dbReference>
<reference evidence="1 2" key="1">
    <citation type="journal article" date="2015" name="Stand. Genomic Sci.">
        <title>Genomic Encyclopedia of Bacterial and Archaeal Type Strains, Phase III: the genomes of soil and plant-associated and newly described type strains.</title>
        <authorList>
            <person name="Whitman W.B."/>
            <person name="Woyke T."/>
            <person name="Klenk H.P."/>
            <person name="Zhou Y."/>
            <person name="Lilburn T.G."/>
            <person name="Beck B.J."/>
            <person name="De Vos P."/>
            <person name="Vandamme P."/>
            <person name="Eisen J.A."/>
            <person name="Garrity G."/>
            <person name="Hugenholtz P."/>
            <person name="Kyrpides N.C."/>
        </authorList>
    </citation>
    <scope>NUCLEOTIDE SEQUENCE [LARGE SCALE GENOMIC DNA]</scope>
    <source>
        <strain evidence="1 2">CECT 7306</strain>
    </source>
</reference>